<comment type="caution">
    <text evidence="5">The sequence shown here is derived from an EMBL/GenBank/DDBJ whole genome shotgun (WGS) entry which is preliminary data.</text>
</comment>
<accession>A0A7C4RYT5</accession>
<dbReference type="PANTHER" id="PTHR33495:SF2">
    <property type="entry name" value="ANTI-SIGMA FACTOR ANTAGONIST TM_1081-RELATED"/>
    <property type="match status" value="1"/>
</dbReference>
<dbReference type="AlphaFoldDB" id="A0A7C4RYT5"/>
<evidence type="ECO:0000256" key="1">
    <source>
        <dbReference type="ARBA" id="ARBA00009013"/>
    </source>
</evidence>
<evidence type="ECO:0000256" key="2">
    <source>
        <dbReference type="RuleBase" id="RU003749"/>
    </source>
</evidence>
<feature type="domain" description="STAS" evidence="3">
    <location>
        <begin position="32"/>
        <end position="131"/>
    </location>
</feature>
<name>A0A7C4RYT5_FERPE</name>
<organism evidence="5">
    <name type="scientific">Fervidobacterium pennivorans</name>
    <dbReference type="NCBI Taxonomy" id="93466"/>
    <lineage>
        <taxon>Bacteria</taxon>
        <taxon>Thermotogati</taxon>
        <taxon>Thermotogota</taxon>
        <taxon>Thermotogae</taxon>
        <taxon>Thermotogales</taxon>
        <taxon>Fervidobacteriaceae</taxon>
        <taxon>Fervidobacterium</taxon>
    </lineage>
</organism>
<sequence>MQLLYYLNEKWLSYQKEEGVNLYTYTEHGKAVIIKILGPVDVQNAEVFKDWIVSEFLENDKKYIILDMTHVTTVDSFGLGILVGIYKRIVAVDGYLKVVAPNKNVRTLFKITDLERIIKIYNTVSEALREEE</sequence>
<dbReference type="GO" id="GO:0043856">
    <property type="term" value="F:anti-sigma factor antagonist activity"/>
    <property type="evidence" value="ECO:0007669"/>
    <property type="project" value="InterPro"/>
</dbReference>
<dbReference type="InterPro" id="IPR003658">
    <property type="entry name" value="Anti-sigma_ant"/>
</dbReference>
<dbReference type="InterPro" id="IPR036513">
    <property type="entry name" value="STAS_dom_sf"/>
</dbReference>
<evidence type="ECO:0000259" key="3">
    <source>
        <dbReference type="PROSITE" id="PS50801"/>
    </source>
</evidence>
<reference evidence="5" key="1">
    <citation type="journal article" date="2020" name="mSystems">
        <title>Genome- and Community-Level Interaction Insights into Carbon Utilization and Element Cycling Functions of Hydrothermarchaeota in Hydrothermal Sediment.</title>
        <authorList>
            <person name="Zhou Z."/>
            <person name="Liu Y."/>
            <person name="Xu W."/>
            <person name="Pan J."/>
            <person name="Luo Z.H."/>
            <person name="Li M."/>
        </authorList>
    </citation>
    <scope>NUCLEOTIDE SEQUENCE [LARGE SCALE GENOMIC DNA]</scope>
    <source>
        <strain evidence="5">SpSt-604</strain>
        <strain evidence="4">SpSt-640</strain>
    </source>
</reference>
<dbReference type="EMBL" id="DSZT01000158">
    <property type="protein sequence ID" value="HGU42255.1"/>
    <property type="molecule type" value="Genomic_DNA"/>
</dbReference>
<dbReference type="OrthoDB" id="37574at2"/>
<dbReference type="PROSITE" id="PS50801">
    <property type="entry name" value="STAS"/>
    <property type="match status" value="1"/>
</dbReference>
<evidence type="ECO:0000313" key="4">
    <source>
        <dbReference type="EMBL" id="HGQ76889.1"/>
    </source>
</evidence>
<gene>
    <name evidence="5" type="ORF">ENT72_04990</name>
    <name evidence="4" type="ORF">ENU12_03030</name>
</gene>
<dbReference type="SUPFAM" id="SSF52091">
    <property type="entry name" value="SpoIIaa-like"/>
    <property type="match status" value="1"/>
</dbReference>
<dbReference type="NCBIfam" id="TIGR00377">
    <property type="entry name" value="ant_ant_sig"/>
    <property type="match status" value="1"/>
</dbReference>
<dbReference type="InterPro" id="IPR002645">
    <property type="entry name" value="STAS_dom"/>
</dbReference>
<proteinExistence type="inferred from homology"/>
<evidence type="ECO:0000313" key="5">
    <source>
        <dbReference type="EMBL" id="HGU42255.1"/>
    </source>
</evidence>
<dbReference type="EMBL" id="DTBH01000066">
    <property type="protein sequence ID" value="HGQ76889.1"/>
    <property type="molecule type" value="Genomic_DNA"/>
</dbReference>
<dbReference type="Pfam" id="PF01740">
    <property type="entry name" value="STAS"/>
    <property type="match status" value="1"/>
</dbReference>
<dbReference type="Gene3D" id="3.30.750.24">
    <property type="entry name" value="STAS domain"/>
    <property type="match status" value="1"/>
</dbReference>
<dbReference type="PANTHER" id="PTHR33495">
    <property type="entry name" value="ANTI-SIGMA FACTOR ANTAGONIST TM_1081-RELATED-RELATED"/>
    <property type="match status" value="1"/>
</dbReference>
<dbReference type="CDD" id="cd07043">
    <property type="entry name" value="STAS_anti-anti-sigma_factors"/>
    <property type="match status" value="1"/>
</dbReference>
<protein>
    <recommendedName>
        <fullName evidence="2">Anti-sigma factor antagonist</fullName>
    </recommendedName>
</protein>
<comment type="similarity">
    <text evidence="1 2">Belongs to the anti-sigma-factor antagonist family.</text>
</comment>